<proteinExistence type="predicted"/>
<evidence type="ECO:0000313" key="2">
    <source>
        <dbReference type="EMBL" id="GMA39470.1"/>
    </source>
</evidence>
<gene>
    <name evidence="2" type="ORF">GCM10025883_15150</name>
</gene>
<organism evidence="2 3">
    <name type="scientific">Mobilicoccus caccae</name>
    <dbReference type="NCBI Taxonomy" id="1859295"/>
    <lineage>
        <taxon>Bacteria</taxon>
        <taxon>Bacillati</taxon>
        <taxon>Actinomycetota</taxon>
        <taxon>Actinomycetes</taxon>
        <taxon>Micrococcales</taxon>
        <taxon>Dermatophilaceae</taxon>
        <taxon>Mobilicoccus</taxon>
    </lineage>
</organism>
<reference evidence="3" key="1">
    <citation type="journal article" date="2019" name="Int. J. Syst. Evol. Microbiol.">
        <title>The Global Catalogue of Microorganisms (GCM) 10K type strain sequencing project: providing services to taxonomists for standard genome sequencing and annotation.</title>
        <authorList>
            <consortium name="The Broad Institute Genomics Platform"/>
            <consortium name="The Broad Institute Genome Sequencing Center for Infectious Disease"/>
            <person name="Wu L."/>
            <person name="Ma J."/>
        </authorList>
    </citation>
    <scope>NUCLEOTIDE SEQUENCE [LARGE SCALE GENOMIC DNA]</scope>
    <source>
        <strain evidence="3">NBRC 113072</strain>
    </source>
</reference>
<protein>
    <submittedName>
        <fullName evidence="2">Uncharacterized protein</fullName>
    </submittedName>
</protein>
<feature type="compositionally biased region" description="Basic and acidic residues" evidence="1">
    <location>
        <begin position="59"/>
        <end position="69"/>
    </location>
</feature>
<evidence type="ECO:0000256" key="1">
    <source>
        <dbReference type="SAM" id="MobiDB-lite"/>
    </source>
</evidence>
<dbReference type="EMBL" id="BSUO01000001">
    <property type="protein sequence ID" value="GMA39470.1"/>
    <property type="molecule type" value="Genomic_DNA"/>
</dbReference>
<accession>A0ABQ6INI4</accession>
<feature type="compositionally biased region" description="Basic and acidic residues" evidence="1">
    <location>
        <begin position="37"/>
        <end position="49"/>
    </location>
</feature>
<comment type="caution">
    <text evidence="2">The sequence shown here is derived from an EMBL/GenBank/DDBJ whole genome shotgun (WGS) entry which is preliminary data.</text>
</comment>
<evidence type="ECO:0000313" key="3">
    <source>
        <dbReference type="Proteomes" id="UP001157126"/>
    </source>
</evidence>
<name>A0ABQ6INI4_9MICO</name>
<keyword evidence="3" id="KW-1185">Reference proteome</keyword>
<feature type="region of interest" description="Disordered" evidence="1">
    <location>
        <begin position="37"/>
        <end position="69"/>
    </location>
</feature>
<dbReference type="Proteomes" id="UP001157126">
    <property type="component" value="Unassembled WGS sequence"/>
</dbReference>
<sequence>MLDDDECVAEVAQPGEGADEALVVALVQADGRLVEDVEHPDQARADLRGQADALGLPAREGRRRPVEER</sequence>